<feature type="region of interest" description="Disordered" evidence="1">
    <location>
        <begin position="91"/>
        <end position="149"/>
    </location>
</feature>
<keyword evidence="2" id="KW-1133">Transmembrane helix</keyword>
<feature type="transmembrane region" description="Helical" evidence="2">
    <location>
        <begin position="149"/>
        <end position="171"/>
    </location>
</feature>
<dbReference type="EMBL" id="BLAG01000010">
    <property type="protein sequence ID" value="GES31303.1"/>
    <property type="molecule type" value="Genomic_DNA"/>
</dbReference>
<feature type="compositionally biased region" description="Pro residues" evidence="1">
    <location>
        <begin position="110"/>
        <end position="143"/>
    </location>
</feature>
<evidence type="ECO:0000256" key="1">
    <source>
        <dbReference type="SAM" id="MobiDB-lite"/>
    </source>
</evidence>
<dbReference type="GO" id="GO:0003677">
    <property type="term" value="F:DNA binding"/>
    <property type="evidence" value="ECO:0007669"/>
    <property type="project" value="InterPro"/>
</dbReference>
<evidence type="ECO:0000256" key="2">
    <source>
        <dbReference type="SAM" id="Phobius"/>
    </source>
</evidence>
<comment type="caution">
    <text evidence="4">The sequence shown here is derived from an EMBL/GenBank/DDBJ whole genome shotgun (WGS) entry which is preliminary data.</text>
</comment>
<dbReference type="SMART" id="SM00530">
    <property type="entry name" value="HTH_XRE"/>
    <property type="match status" value="1"/>
</dbReference>
<dbReference type="InterPro" id="IPR021224">
    <property type="entry name" value="DUF2690"/>
</dbReference>
<keyword evidence="5" id="KW-1185">Reference proteome</keyword>
<gene>
    <name evidence="4" type="ORF">San01_37900</name>
</gene>
<dbReference type="AlphaFoldDB" id="A0A5J4LAR9"/>
<sequence length="307" mass="32513">MNAPGGGPREPRDGVEGARLAERMRELRRRTGLTLAGLAERTPYSKSSWERYLNAKKLPPRDAVEALCLLAGEPSGGLLALWELADAAWSGRARPDTGGQAPARREHRPPPPPQPPPPPRSPQAPPQPSPVPTRPSPSPPRPSRPSRRVVAVAAGAGAGLVTVVVALAFWAGEQAAGSGRPQEAAPTPSEVTGCRAAGCDGKDPESMFCELPDLVLTPVERTAARGEHVQLRYGRACGAAWGRLRNGRVGDRLEVSVPGARPRSVRVVDRFDAEAYLVTPMAAARGPEGIRLCLYPAGGGTRECFAR</sequence>
<dbReference type="Pfam" id="PF13560">
    <property type="entry name" value="HTH_31"/>
    <property type="match status" value="1"/>
</dbReference>
<protein>
    <recommendedName>
        <fullName evidence="3">HTH cro/C1-type domain-containing protein</fullName>
    </recommendedName>
</protein>
<dbReference type="Proteomes" id="UP000325598">
    <property type="component" value="Unassembled WGS sequence"/>
</dbReference>
<name>A0A5J4LAR9_9ACTN</name>
<proteinExistence type="predicted"/>
<dbReference type="GeneID" id="96751989"/>
<keyword evidence="2" id="KW-0812">Transmembrane</keyword>
<keyword evidence="2" id="KW-0472">Membrane</keyword>
<evidence type="ECO:0000259" key="3">
    <source>
        <dbReference type="SMART" id="SM00530"/>
    </source>
</evidence>
<organism evidence="4 5">
    <name type="scientific">Streptomyces angustmyceticus</name>
    <dbReference type="NCBI Taxonomy" id="285578"/>
    <lineage>
        <taxon>Bacteria</taxon>
        <taxon>Bacillati</taxon>
        <taxon>Actinomycetota</taxon>
        <taxon>Actinomycetes</taxon>
        <taxon>Kitasatosporales</taxon>
        <taxon>Streptomycetaceae</taxon>
        <taxon>Streptomyces</taxon>
    </lineage>
</organism>
<reference evidence="4 5" key="1">
    <citation type="submission" date="2019-10" db="EMBL/GenBank/DDBJ databases">
        <title>Whole genome shotgun sequence of Streptomyces angustmyceticus NBRC 3934.</title>
        <authorList>
            <person name="Hosoyama A."/>
            <person name="Ichikawa N."/>
            <person name="Kimura A."/>
            <person name="Kitahashi Y."/>
            <person name="Komaki H."/>
            <person name="Uohara A."/>
        </authorList>
    </citation>
    <scope>NUCLEOTIDE SEQUENCE [LARGE SCALE GENOMIC DNA]</scope>
    <source>
        <strain evidence="4 5">NBRC 3934</strain>
    </source>
</reference>
<feature type="domain" description="HTH cro/C1-type" evidence="3">
    <location>
        <begin position="23"/>
        <end position="78"/>
    </location>
</feature>
<dbReference type="SUPFAM" id="SSF47413">
    <property type="entry name" value="lambda repressor-like DNA-binding domains"/>
    <property type="match status" value="1"/>
</dbReference>
<dbReference type="Pfam" id="PF10901">
    <property type="entry name" value="DUF2690"/>
    <property type="match status" value="1"/>
</dbReference>
<evidence type="ECO:0000313" key="5">
    <source>
        <dbReference type="Proteomes" id="UP000325598"/>
    </source>
</evidence>
<dbReference type="CDD" id="cd00093">
    <property type="entry name" value="HTH_XRE"/>
    <property type="match status" value="1"/>
</dbReference>
<dbReference type="RefSeq" id="WP_223659947.1">
    <property type="nucleotide sequence ID" value="NZ_BLAG01000010.1"/>
</dbReference>
<evidence type="ECO:0000313" key="4">
    <source>
        <dbReference type="EMBL" id="GES31303.1"/>
    </source>
</evidence>
<dbReference type="Gene3D" id="1.10.260.40">
    <property type="entry name" value="lambda repressor-like DNA-binding domains"/>
    <property type="match status" value="1"/>
</dbReference>
<dbReference type="InterPro" id="IPR010982">
    <property type="entry name" value="Lambda_DNA-bd_dom_sf"/>
</dbReference>
<accession>A0A5J4LAR9</accession>
<dbReference type="InterPro" id="IPR001387">
    <property type="entry name" value="Cro/C1-type_HTH"/>
</dbReference>